<dbReference type="InParanoid" id="A0A317XZF7"/>
<dbReference type="AlphaFoldDB" id="A0A317XZF7"/>
<feature type="region of interest" description="Disordered" evidence="1">
    <location>
        <begin position="20"/>
        <end position="43"/>
    </location>
</feature>
<proteinExistence type="predicted"/>
<evidence type="ECO:0000313" key="3">
    <source>
        <dbReference type="EMBL" id="PWZ03676.1"/>
    </source>
</evidence>
<dbReference type="Proteomes" id="UP000246740">
    <property type="component" value="Unassembled WGS sequence"/>
</dbReference>
<feature type="signal peptide" evidence="2">
    <location>
        <begin position="1"/>
        <end position="20"/>
    </location>
</feature>
<name>A0A317XZF7_9BASI</name>
<keyword evidence="2" id="KW-0732">Signal</keyword>
<reference evidence="3 4" key="1">
    <citation type="journal article" date="2018" name="Mol. Biol. Evol.">
        <title>Broad Genomic Sampling Reveals a Smut Pathogenic Ancestry of the Fungal Clade Ustilaginomycotina.</title>
        <authorList>
            <person name="Kijpornyongpan T."/>
            <person name="Mondo S.J."/>
            <person name="Barry K."/>
            <person name="Sandor L."/>
            <person name="Lee J."/>
            <person name="Lipzen A."/>
            <person name="Pangilinan J."/>
            <person name="LaButti K."/>
            <person name="Hainaut M."/>
            <person name="Henrissat B."/>
            <person name="Grigoriev I.V."/>
            <person name="Spatafora J.W."/>
            <person name="Aime M.C."/>
        </authorList>
    </citation>
    <scope>NUCLEOTIDE SEQUENCE [LARGE SCALE GENOMIC DNA]</scope>
    <source>
        <strain evidence="3 4">MCA 3645</strain>
    </source>
</reference>
<evidence type="ECO:0000256" key="2">
    <source>
        <dbReference type="SAM" id="SignalP"/>
    </source>
</evidence>
<evidence type="ECO:0000256" key="1">
    <source>
        <dbReference type="SAM" id="MobiDB-lite"/>
    </source>
</evidence>
<organism evidence="3 4">
    <name type="scientific">Testicularia cyperi</name>
    <dbReference type="NCBI Taxonomy" id="1882483"/>
    <lineage>
        <taxon>Eukaryota</taxon>
        <taxon>Fungi</taxon>
        <taxon>Dikarya</taxon>
        <taxon>Basidiomycota</taxon>
        <taxon>Ustilaginomycotina</taxon>
        <taxon>Ustilaginomycetes</taxon>
        <taxon>Ustilaginales</taxon>
        <taxon>Anthracoideaceae</taxon>
        <taxon>Testicularia</taxon>
    </lineage>
</organism>
<keyword evidence="4" id="KW-1185">Reference proteome</keyword>
<sequence length="99" mass="10292">MRTAIKTLLVIAAITGYAVAQPTPDPDDSNNAGYHSGTDGDVPPTYRCTMTIRNGAVSISASECGPAQCCASSIPTRGYAVLQGYCKFNAPSGYTACHE</sequence>
<accession>A0A317XZF7</accession>
<protein>
    <submittedName>
        <fullName evidence="3">Uncharacterized protein</fullName>
    </submittedName>
</protein>
<gene>
    <name evidence="3" type="ORF">BCV70DRAFT_21835</name>
</gene>
<evidence type="ECO:0000313" key="4">
    <source>
        <dbReference type="Proteomes" id="UP000246740"/>
    </source>
</evidence>
<feature type="chain" id="PRO_5016373734" evidence="2">
    <location>
        <begin position="21"/>
        <end position="99"/>
    </location>
</feature>
<dbReference type="EMBL" id="KZ819188">
    <property type="protein sequence ID" value="PWZ03676.1"/>
    <property type="molecule type" value="Genomic_DNA"/>
</dbReference>